<accession>A0AAV6WE85</accession>
<proteinExistence type="predicted"/>
<keyword evidence="1" id="KW-0812">Transmembrane</keyword>
<organism evidence="2 3">
    <name type="scientific">Buddleja alternifolia</name>
    <dbReference type="NCBI Taxonomy" id="168488"/>
    <lineage>
        <taxon>Eukaryota</taxon>
        <taxon>Viridiplantae</taxon>
        <taxon>Streptophyta</taxon>
        <taxon>Embryophyta</taxon>
        <taxon>Tracheophyta</taxon>
        <taxon>Spermatophyta</taxon>
        <taxon>Magnoliopsida</taxon>
        <taxon>eudicotyledons</taxon>
        <taxon>Gunneridae</taxon>
        <taxon>Pentapetalae</taxon>
        <taxon>asterids</taxon>
        <taxon>lamiids</taxon>
        <taxon>Lamiales</taxon>
        <taxon>Scrophulariaceae</taxon>
        <taxon>Buddlejeae</taxon>
        <taxon>Buddleja</taxon>
    </lineage>
</organism>
<keyword evidence="3" id="KW-1185">Reference proteome</keyword>
<evidence type="ECO:0000256" key="1">
    <source>
        <dbReference type="SAM" id="Phobius"/>
    </source>
</evidence>
<evidence type="ECO:0000313" key="3">
    <source>
        <dbReference type="Proteomes" id="UP000826271"/>
    </source>
</evidence>
<reference evidence="2" key="1">
    <citation type="submission" date="2019-10" db="EMBL/GenBank/DDBJ databases">
        <authorList>
            <person name="Zhang R."/>
            <person name="Pan Y."/>
            <person name="Wang J."/>
            <person name="Ma R."/>
            <person name="Yu S."/>
        </authorList>
    </citation>
    <scope>NUCLEOTIDE SEQUENCE</scope>
    <source>
        <strain evidence="2">LA-IB0</strain>
        <tissue evidence="2">Leaf</tissue>
    </source>
</reference>
<feature type="transmembrane region" description="Helical" evidence="1">
    <location>
        <begin position="37"/>
        <end position="58"/>
    </location>
</feature>
<dbReference type="EMBL" id="WHWC01000018">
    <property type="protein sequence ID" value="KAG8365340.1"/>
    <property type="molecule type" value="Genomic_DNA"/>
</dbReference>
<feature type="transmembrane region" description="Helical" evidence="1">
    <location>
        <begin position="12"/>
        <end position="31"/>
    </location>
</feature>
<dbReference type="AlphaFoldDB" id="A0AAV6WE85"/>
<evidence type="ECO:0000313" key="2">
    <source>
        <dbReference type="EMBL" id="KAG8365340.1"/>
    </source>
</evidence>
<sequence>MEIYATLLQYRYFFAAALSVSLGLVFFLAVIPKFTSILLYFWPLFLSTALVLATIVIIGQMSPIPSDFSGDREGEAFLDYIAGHPENY</sequence>
<keyword evidence="1" id="KW-0472">Membrane</keyword>
<dbReference type="PANTHER" id="PTHR34125:SF7">
    <property type="entry name" value="TRANSMEMBRANE PROTEIN"/>
    <property type="match status" value="1"/>
</dbReference>
<comment type="caution">
    <text evidence="2">The sequence shown here is derived from an EMBL/GenBank/DDBJ whole genome shotgun (WGS) entry which is preliminary data.</text>
</comment>
<gene>
    <name evidence="2" type="ORF">BUALT_Bualt18G0094500</name>
</gene>
<name>A0AAV6WE85_9LAMI</name>
<protein>
    <submittedName>
        <fullName evidence="2">Uncharacterized protein</fullName>
    </submittedName>
</protein>
<dbReference type="Proteomes" id="UP000826271">
    <property type="component" value="Unassembled WGS sequence"/>
</dbReference>
<keyword evidence="1" id="KW-1133">Transmembrane helix</keyword>
<dbReference type="PANTHER" id="PTHR34125">
    <property type="entry name" value="OS01G0762900 PROTEIN"/>
    <property type="match status" value="1"/>
</dbReference>